<name>A0A9W6ZXF1_9STRA</name>
<sequence>MNTILARVNSTILNAFYTNSSLRSSDVRPRLLASLVAAVGRVENMLFPSSDAEKKKSSTDAETQSIVASAVKTTAVWYKASETVVNDLLNEIAIKAIDKDGAVNDAR</sequence>
<dbReference type="AlphaFoldDB" id="A0A9W6ZXF1"/>
<dbReference type="EMBL" id="BLQM01000090">
    <property type="protein sequence ID" value="GMH62187.1"/>
    <property type="molecule type" value="Genomic_DNA"/>
</dbReference>
<evidence type="ECO:0000313" key="1">
    <source>
        <dbReference type="EMBL" id="GMH62187.1"/>
    </source>
</evidence>
<accession>A0A9W6ZXF1</accession>
<reference evidence="2" key="1">
    <citation type="journal article" date="2023" name="Commun. Biol.">
        <title>Genome analysis of Parmales, the sister group of diatoms, reveals the evolutionary specialization of diatoms from phago-mixotrophs to photoautotrophs.</title>
        <authorList>
            <person name="Ban H."/>
            <person name="Sato S."/>
            <person name="Yoshikawa S."/>
            <person name="Yamada K."/>
            <person name="Nakamura Y."/>
            <person name="Ichinomiya M."/>
            <person name="Sato N."/>
            <person name="Blanc-Mathieu R."/>
            <person name="Endo H."/>
            <person name="Kuwata A."/>
            <person name="Ogata H."/>
        </authorList>
    </citation>
    <scope>NUCLEOTIDE SEQUENCE [LARGE SCALE GENOMIC DNA]</scope>
</reference>
<evidence type="ECO:0000313" key="2">
    <source>
        <dbReference type="Proteomes" id="UP001162640"/>
    </source>
</evidence>
<gene>
    <name evidence="1" type="ORF">TL16_g03425</name>
</gene>
<protein>
    <submittedName>
        <fullName evidence="1">Uncharacterized protein</fullName>
    </submittedName>
</protein>
<organism evidence="1 2">
    <name type="scientific">Triparma laevis f. inornata</name>
    <dbReference type="NCBI Taxonomy" id="1714386"/>
    <lineage>
        <taxon>Eukaryota</taxon>
        <taxon>Sar</taxon>
        <taxon>Stramenopiles</taxon>
        <taxon>Ochrophyta</taxon>
        <taxon>Bolidophyceae</taxon>
        <taxon>Parmales</taxon>
        <taxon>Triparmaceae</taxon>
        <taxon>Triparma</taxon>
    </lineage>
</organism>
<dbReference type="Proteomes" id="UP001162640">
    <property type="component" value="Unassembled WGS sequence"/>
</dbReference>
<comment type="caution">
    <text evidence="1">The sequence shown here is derived from an EMBL/GenBank/DDBJ whole genome shotgun (WGS) entry which is preliminary data.</text>
</comment>
<proteinExistence type="predicted"/>